<feature type="transmembrane region" description="Helical" evidence="7">
    <location>
        <begin position="234"/>
        <end position="251"/>
    </location>
</feature>
<dbReference type="InterPro" id="IPR004937">
    <property type="entry name" value="Urea_transporter"/>
</dbReference>
<feature type="transmembrane region" description="Helical" evidence="7">
    <location>
        <begin position="132"/>
        <end position="152"/>
    </location>
</feature>
<dbReference type="PANTHER" id="PTHR10464">
    <property type="entry name" value="UREA TRANSPORTER"/>
    <property type="match status" value="1"/>
</dbReference>
<dbReference type="Pfam" id="PF03253">
    <property type="entry name" value="UT"/>
    <property type="match status" value="1"/>
</dbReference>
<evidence type="ECO:0000313" key="8">
    <source>
        <dbReference type="EMBL" id="SQI28881.1"/>
    </source>
</evidence>
<comment type="subcellular location">
    <subcellularLocation>
        <location evidence="1">Cell membrane</location>
        <topology evidence="1">Multi-pass membrane protein</topology>
    </subcellularLocation>
</comment>
<comment type="similarity">
    <text evidence="2">Belongs to the urea transporter family.</text>
</comment>
<evidence type="ECO:0000256" key="2">
    <source>
        <dbReference type="ARBA" id="ARBA00005914"/>
    </source>
</evidence>
<evidence type="ECO:0000256" key="3">
    <source>
        <dbReference type="ARBA" id="ARBA00022475"/>
    </source>
</evidence>
<dbReference type="KEGG" id="rcr:NCTC10994_00634"/>
<dbReference type="Gene3D" id="1.10.3430.10">
    <property type="entry name" value="Ammonium transporter AmtB like domains"/>
    <property type="match status" value="1"/>
</dbReference>
<feature type="transmembrane region" description="Helical" evidence="7">
    <location>
        <begin position="100"/>
        <end position="120"/>
    </location>
</feature>
<keyword evidence="4 7" id="KW-0812">Transmembrane</keyword>
<feature type="transmembrane region" description="Helical" evidence="7">
    <location>
        <begin position="282"/>
        <end position="301"/>
    </location>
</feature>
<evidence type="ECO:0000256" key="7">
    <source>
        <dbReference type="SAM" id="Phobius"/>
    </source>
</evidence>
<keyword evidence="5 7" id="KW-1133">Transmembrane helix</keyword>
<keyword evidence="6 7" id="KW-0472">Membrane</keyword>
<evidence type="ECO:0000256" key="5">
    <source>
        <dbReference type="ARBA" id="ARBA00022989"/>
    </source>
</evidence>
<dbReference type="GO" id="GO:0005886">
    <property type="term" value="C:plasma membrane"/>
    <property type="evidence" value="ECO:0007669"/>
    <property type="project" value="UniProtKB-SubCell"/>
</dbReference>
<gene>
    <name evidence="8" type="ORF">NCTC10994_00634</name>
</gene>
<evidence type="ECO:0000256" key="1">
    <source>
        <dbReference type="ARBA" id="ARBA00004651"/>
    </source>
</evidence>
<accession>A0A2X4TNX9</accession>
<dbReference type="GO" id="GO:0015204">
    <property type="term" value="F:urea transmembrane transporter activity"/>
    <property type="evidence" value="ECO:0007669"/>
    <property type="project" value="InterPro"/>
</dbReference>
<feature type="transmembrane region" description="Helical" evidence="7">
    <location>
        <begin position="207"/>
        <end position="228"/>
    </location>
</feature>
<dbReference type="STRING" id="1219011.GCA_001895045_00354"/>
<feature type="transmembrane region" description="Helical" evidence="7">
    <location>
        <begin position="182"/>
        <end position="200"/>
    </location>
</feature>
<dbReference type="EMBL" id="LS483468">
    <property type="protein sequence ID" value="SQI28881.1"/>
    <property type="molecule type" value="Genomic_DNA"/>
</dbReference>
<keyword evidence="9" id="KW-1185">Reference proteome</keyword>
<feature type="transmembrane region" description="Helical" evidence="7">
    <location>
        <begin position="258"/>
        <end position="276"/>
    </location>
</feature>
<proteinExistence type="inferred from homology"/>
<sequence length="307" mass="32744">MTTGTAPQDSMASPRSWLVGFGHGPSQIYFQANIYTTVLIMAAFVVASWQMAVLVAIGCVAQTFTGWVIRTKPADLIFGMQGFSGALVGAATFATLGSQWFSYPIALAGGALAAPVTWLINELFTKTPLKIYGLPSTTAPFCIVATVIHFVFERWWVESSSMTIDSTTVAFFRSLLTNVSEVVLVDNVWAGALILIGLFIANWKVGLAGLLGSVVGTLCALALGESLTETGNGLSGYSGVLTAIALSVTFLKESAISWVLALIGTIVTAVVTLWMHDLGVPTYTWPYILTTWVFLIIAHYIPSAETP</sequence>
<name>A0A2X4TNX9_9NOCA</name>
<organism evidence="8 9">
    <name type="scientific">Rhodococcus coprophilus</name>
    <dbReference type="NCBI Taxonomy" id="38310"/>
    <lineage>
        <taxon>Bacteria</taxon>
        <taxon>Bacillati</taxon>
        <taxon>Actinomycetota</taxon>
        <taxon>Actinomycetes</taxon>
        <taxon>Mycobacteriales</taxon>
        <taxon>Nocardiaceae</taxon>
        <taxon>Rhodococcus</taxon>
    </lineage>
</organism>
<keyword evidence="3" id="KW-1003">Cell membrane</keyword>
<reference evidence="8 9" key="1">
    <citation type="submission" date="2018-06" db="EMBL/GenBank/DDBJ databases">
        <authorList>
            <consortium name="Pathogen Informatics"/>
            <person name="Doyle S."/>
        </authorList>
    </citation>
    <scope>NUCLEOTIDE SEQUENCE [LARGE SCALE GENOMIC DNA]</scope>
    <source>
        <strain evidence="8 9">NCTC10994</strain>
    </source>
</reference>
<evidence type="ECO:0000256" key="6">
    <source>
        <dbReference type="ARBA" id="ARBA00023136"/>
    </source>
</evidence>
<dbReference type="Proteomes" id="UP000249091">
    <property type="component" value="Chromosome 1"/>
</dbReference>
<feature type="transmembrane region" description="Helical" evidence="7">
    <location>
        <begin position="76"/>
        <end position="94"/>
    </location>
</feature>
<dbReference type="RefSeq" id="WP_084722292.1">
    <property type="nucleotide sequence ID" value="NZ_JAFBBL010000001.1"/>
</dbReference>
<protein>
    <submittedName>
        <fullName evidence="8">Urea transporter</fullName>
    </submittedName>
</protein>
<dbReference type="PANTHER" id="PTHR10464:SF4">
    <property type="entry name" value="UREA TRANSPORTER"/>
    <property type="match status" value="1"/>
</dbReference>
<feature type="transmembrane region" description="Helical" evidence="7">
    <location>
        <begin position="34"/>
        <end position="64"/>
    </location>
</feature>
<dbReference type="InterPro" id="IPR029020">
    <property type="entry name" value="Ammonium/urea_transptr"/>
</dbReference>
<evidence type="ECO:0000256" key="4">
    <source>
        <dbReference type="ARBA" id="ARBA00022692"/>
    </source>
</evidence>
<evidence type="ECO:0000313" key="9">
    <source>
        <dbReference type="Proteomes" id="UP000249091"/>
    </source>
</evidence>
<dbReference type="AlphaFoldDB" id="A0A2X4TNX9"/>